<keyword evidence="4" id="KW-1185">Reference proteome</keyword>
<dbReference type="Proteomes" id="UP000284605">
    <property type="component" value="Unassembled WGS sequence"/>
</dbReference>
<proteinExistence type="inferred from homology"/>
<dbReference type="Gene3D" id="1.10.530.10">
    <property type="match status" value="1"/>
</dbReference>
<comment type="similarity">
    <text evidence="1">Belongs to the virb1 family.</text>
</comment>
<dbReference type="AlphaFoldDB" id="A0A418WTR2"/>
<organism evidence="3 4">
    <name type="scientific">Oleomonas cavernae</name>
    <dbReference type="NCBI Taxonomy" id="2320859"/>
    <lineage>
        <taxon>Bacteria</taxon>
        <taxon>Pseudomonadati</taxon>
        <taxon>Pseudomonadota</taxon>
        <taxon>Alphaproteobacteria</taxon>
        <taxon>Acetobacterales</taxon>
        <taxon>Acetobacteraceae</taxon>
        <taxon>Oleomonas</taxon>
    </lineage>
</organism>
<reference evidence="3 4" key="1">
    <citation type="submission" date="2018-09" db="EMBL/GenBank/DDBJ databases">
        <authorList>
            <person name="Zhu H."/>
        </authorList>
    </citation>
    <scope>NUCLEOTIDE SEQUENCE [LARGE SCALE GENOMIC DNA]</scope>
    <source>
        <strain evidence="3 4">K1W22B-8</strain>
    </source>
</reference>
<dbReference type="InterPro" id="IPR008258">
    <property type="entry name" value="Transglycosylase_SLT_dom_1"/>
</dbReference>
<dbReference type="RefSeq" id="WP_119775756.1">
    <property type="nucleotide sequence ID" value="NZ_QYUK01000008.1"/>
</dbReference>
<name>A0A418WTR2_9PROT</name>
<dbReference type="OrthoDB" id="8477976at2"/>
<evidence type="ECO:0000313" key="3">
    <source>
        <dbReference type="EMBL" id="RJF94566.1"/>
    </source>
</evidence>
<gene>
    <name evidence="3" type="ORF">D3874_01640</name>
</gene>
<comment type="caution">
    <text evidence="3">The sequence shown here is derived from an EMBL/GenBank/DDBJ whole genome shotgun (WGS) entry which is preliminary data.</text>
</comment>
<dbReference type="Pfam" id="PF01464">
    <property type="entry name" value="SLT"/>
    <property type="match status" value="1"/>
</dbReference>
<feature type="domain" description="Transglycosylase SLT" evidence="2">
    <location>
        <begin position="30"/>
        <end position="94"/>
    </location>
</feature>
<dbReference type="SUPFAM" id="SSF53955">
    <property type="entry name" value="Lysozyme-like"/>
    <property type="match status" value="1"/>
</dbReference>
<sequence>MSMALPTEIANAVARETTYAGVPASVLRGIQSAAAKTGVDFKYLLAQAKLESGFDTAAKAATSTARGLYQFIEQTWLKVVKDHGDDHGMSELADAITQGADGRMKVKDAAARKQILALRDDPALAAAMGAEFARDNKEYLEGRLKREVGATDLYMAHFLGAGGASRFLGALERSPTSKAADLLPEAAAANRSIFYNKDGQARSVREVYRRFADKLENAGAVAEAAVTAQGTATVTAAVDVGRQVGRSVAGAAETLARMFGPSLSAHTVLTLAALPMPGDEKADSRVTIKNDTKKSA</sequence>
<evidence type="ECO:0000256" key="1">
    <source>
        <dbReference type="ARBA" id="ARBA00009387"/>
    </source>
</evidence>
<dbReference type="InterPro" id="IPR023346">
    <property type="entry name" value="Lysozyme-like_dom_sf"/>
</dbReference>
<evidence type="ECO:0000313" key="4">
    <source>
        <dbReference type="Proteomes" id="UP000284605"/>
    </source>
</evidence>
<evidence type="ECO:0000259" key="2">
    <source>
        <dbReference type="Pfam" id="PF01464"/>
    </source>
</evidence>
<protein>
    <submittedName>
        <fullName evidence="3">Lytic transglycosylase domain-containing protein</fullName>
    </submittedName>
</protein>
<accession>A0A418WTR2</accession>
<dbReference type="EMBL" id="QYUK01000008">
    <property type="protein sequence ID" value="RJF94566.1"/>
    <property type="molecule type" value="Genomic_DNA"/>
</dbReference>